<dbReference type="GO" id="GO:0006890">
    <property type="term" value="P:retrograde vesicle-mediated transport, Golgi to endoplasmic reticulum"/>
    <property type="evidence" value="ECO:0007669"/>
    <property type="project" value="InterPro"/>
</dbReference>
<dbReference type="EMBL" id="ML014279">
    <property type="protein sequence ID" value="RKO99517.1"/>
    <property type="molecule type" value="Genomic_DNA"/>
</dbReference>
<name>A0A4P9X3B2_9FUNG</name>
<organism evidence="2 3">
    <name type="scientific">Caulochytrium protostelioides</name>
    <dbReference type="NCBI Taxonomy" id="1555241"/>
    <lineage>
        <taxon>Eukaryota</taxon>
        <taxon>Fungi</taxon>
        <taxon>Fungi incertae sedis</taxon>
        <taxon>Chytridiomycota</taxon>
        <taxon>Chytridiomycota incertae sedis</taxon>
        <taxon>Chytridiomycetes</taxon>
        <taxon>Caulochytriales</taxon>
        <taxon>Caulochytriaceae</taxon>
        <taxon>Caulochytrium</taxon>
    </lineage>
</organism>
<dbReference type="PANTHER" id="PTHR13520">
    <property type="entry name" value="RAD50-INTERACTING PROTEIN 1 RINT-1"/>
    <property type="match status" value="1"/>
</dbReference>
<dbReference type="GO" id="GO:0060628">
    <property type="term" value="P:regulation of ER to Golgi vesicle-mediated transport"/>
    <property type="evidence" value="ECO:0007669"/>
    <property type="project" value="TreeGrafter"/>
</dbReference>
<feature type="compositionally biased region" description="Low complexity" evidence="1">
    <location>
        <begin position="204"/>
        <end position="231"/>
    </location>
</feature>
<feature type="region of interest" description="Disordered" evidence="1">
    <location>
        <begin position="23"/>
        <end position="52"/>
    </location>
</feature>
<dbReference type="Proteomes" id="UP000274922">
    <property type="component" value="Unassembled WGS sequence"/>
</dbReference>
<gene>
    <name evidence="2" type="ORF">CXG81DRAFT_20398</name>
</gene>
<dbReference type="PROSITE" id="PS51386">
    <property type="entry name" value="RINT1_TIP20"/>
    <property type="match status" value="1"/>
</dbReference>
<dbReference type="InterPro" id="IPR007528">
    <property type="entry name" value="RINT1_Tip20"/>
</dbReference>
<evidence type="ECO:0008006" key="4">
    <source>
        <dbReference type="Google" id="ProtNLM"/>
    </source>
</evidence>
<proteinExistence type="predicted"/>
<dbReference type="OrthoDB" id="407410at2759"/>
<dbReference type="Gene3D" id="1.20.58.670">
    <property type="entry name" value="Dsl1p vesicle tethering complex, Tip20p subunit, domain D"/>
    <property type="match status" value="1"/>
</dbReference>
<dbReference type="InterPro" id="IPR042044">
    <property type="entry name" value="EXOC6PINT-1/Sec15/Tip20_C_dom2"/>
</dbReference>
<dbReference type="STRING" id="1555241.A0A4P9X3B2"/>
<dbReference type="GO" id="GO:0070939">
    <property type="term" value="C:Dsl1/NZR complex"/>
    <property type="evidence" value="ECO:0007669"/>
    <property type="project" value="InterPro"/>
</dbReference>
<dbReference type="GO" id="GO:0006888">
    <property type="term" value="P:endoplasmic reticulum to Golgi vesicle-mediated transport"/>
    <property type="evidence" value="ECO:0007669"/>
    <property type="project" value="InterPro"/>
</dbReference>
<reference evidence="3" key="1">
    <citation type="journal article" date="2018" name="Nat. Microbiol.">
        <title>Leveraging single-cell genomics to expand the fungal tree of life.</title>
        <authorList>
            <person name="Ahrendt S.R."/>
            <person name="Quandt C.A."/>
            <person name="Ciobanu D."/>
            <person name="Clum A."/>
            <person name="Salamov A."/>
            <person name="Andreopoulos B."/>
            <person name="Cheng J.F."/>
            <person name="Woyke T."/>
            <person name="Pelin A."/>
            <person name="Henrissat B."/>
            <person name="Reynolds N.K."/>
            <person name="Benny G.L."/>
            <person name="Smith M.E."/>
            <person name="James T.Y."/>
            <person name="Grigoriev I.V."/>
        </authorList>
    </citation>
    <scope>NUCLEOTIDE SEQUENCE [LARGE SCALE GENOMIC DNA]</scope>
    <source>
        <strain evidence="3">ATCC 52028</strain>
    </source>
</reference>
<dbReference type="PANTHER" id="PTHR13520:SF0">
    <property type="entry name" value="RAD50-INTERACTING PROTEIN 1"/>
    <property type="match status" value="1"/>
</dbReference>
<accession>A0A4P9X3B2</accession>
<feature type="region of interest" description="Disordered" evidence="1">
    <location>
        <begin position="200"/>
        <end position="243"/>
    </location>
</feature>
<evidence type="ECO:0000313" key="3">
    <source>
        <dbReference type="Proteomes" id="UP000274922"/>
    </source>
</evidence>
<dbReference type="AlphaFoldDB" id="A0A4P9X3B2"/>
<evidence type="ECO:0000256" key="1">
    <source>
        <dbReference type="SAM" id="MobiDB-lite"/>
    </source>
</evidence>
<sequence length="957" mass="103467">MLSSVAPETARGALLSPAQAAQAAVTAASGPSLHPQGGDPDPGADRLDTDDDFDATLDAEDETHREETDALAAFFDAQFQSRRSLVALPTLLATATAQHTAHRAALAEHRRGASSQLASLRDQGAALAARVAAIDDEYAADIAAASDAHRRHGEAEAVPPDVVQLGHMVQTLADLDRGRALLTALATFLRAVEALKRGATGETAASQPGSAAGSAESPAAEPSSSAHASPSLRSSFGAHGAPGAPHPVLQSVAHAVAQYRAAVDQRCWVRDVVGEASELVVWMDRALGGVHGTLKRQLMSVMDGALETFKWPKTGLKELHAARAQPHREHFVTAFRLMCDLGHLDAAWRTDAGTSAPVSSALPRSASEGPLAVLRQLAVLPAIQFRYHFMGNKPTNRLDKPEWWCTHLTTLMRTTEPFFDRMVQPLLDENGFAQLDARNAWTDCLLETVARKLVETRDEVMRLYGAQTGADPYIRSQIERLLDNPQAPLPLTPLYTHCDGGPAPVDPSDTLTWKQAPTILLHTIHEVALFDAALREQNFFPIHQIDPLEVWPGVVAVLLDDPKLRAFWVLDQYHHELLKLRALFRSEKAFDLALEPDLDVDGRRLVTSTAVLAAAVSGFLHAMALLQHPQARQACMQQCVIRLLKSYLLTIRQCYHQQSHGFYPIGDESSRLPRKAERLGALGTWITTLFHVEQLIILEWSLHPVVVTLPDDPMAASPAPSPAADDANARVLDVPEPSAGVAATCAEVANAYAELRSVIAAELVDHLVHELTSELYSYASSPTWGRATGAPEDADGAAALDVSPAMATALAVFLSLLLSATDRLAPPPQATRLLLDVASRVEHWVIHDFVLRKQFTPMNLRQIRADWTRGFVQSVLGRFHPQPERLTRQLGDLMRLFALGTAEASDLKQALAAGPLTGSASAGPAKLIAAAGVQTMSPHLVLKVLSRRLDLEHHAAR</sequence>
<protein>
    <recommendedName>
        <fullName evidence="4">RAD50-interacting protein 1</fullName>
    </recommendedName>
</protein>
<keyword evidence="3" id="KW-1185">Reference proteome</keyword>
<dbReference type="Pfam" id="PF04437">
    <property type="entry name" value="RINT1_TIP1"/>
    <property type="match status" value="1"/>
</dbReference>
<evidence type="ECO:0000313" key="2">
    <source>
        <dbReference type="EMBL" id="RKO99517.1"/>
    </source>
</evidence>